<dbReference type="InterPro" id="IPR021150">
    <property type="entry name" value="Ubiq_cyt_c_chap"/>
</dbReference>
<dbReference type="Pfam" id="PF03981">
    <property type="entry name" value="Ubiq_cyt_C_chap"/>
    <property type="match status" value="1"/>
</dbReference>
<name>A0A914R480_PAREQ</name>
<protein>
    <submittedName>
        <fullName evidence="3">Ubiquinol-cytochrome c chaperone domain-containing protein</fullName>
    </submittedName>
</protein>
<evidence type="ECO:0000313" key="3">
    <source>
        <dbReference type="WBParaSite" id="PEQ_0000106801-mRNA-1"/>
    </source>
</evidence>
<dbReference type="WBParaSite" id="PEQ_0000106801-mRNA-1">
    <property type="protein sequence ID" value="PEQ_0000106801-mRNA-1"/>
    <property type="gene ID" value="PEQ_0000106801"/>
</dbReference>
<evidence type="ECO:0000313" key="2">
    <source>
        <dbReference type="Proteomes" id="UP000887564"/>
    </source>
</evidence>
<evidence type="ECO:0000259" key="1">
    <source>
        <dbReference type="Pfam" id="PF03981"/>
    </source>
</evidence>
<keyword evidence="2" id="KW-1185">Reference proteome</keyword>
<dbReference type="AlphaFoldDB" id="A0A914R480"/>
<reference evidence="3" key="1">
    <citation type="submission" date="2022-11" db="UniProtKB">
        <authorList>
            <consortium name="WormBaseParasite"/>
        </authorList>
    </citation>
    <scope>IDENTIFICATION</scope>
</reference>
<dbReference type="Proteomes" id="UP000887564">
    <property type="component" value="Unplaced"/>
</dbReference>
<organism evidence="2 3">
    <name type="scientific">Parascaris equorum</name>
    <name type="common">Equine roundworm</name>
    <dbReference type="NCBI Taxonomy" id="6256"/>
    <lineage>
        <taxon>Eukaryota</taxon>
        <taxon>Metazoa</taxon>
        <taxon>Ecdysozoa</taxon>
        <taxon>Nematoda</taxon>
        <taxon>Chromadorea</taxon>
        <taxon>Rhabditida</taxon>
        <taxon>Spirurina</taxon>
        <taxon>Ascaridomorpha</taxon>
        <taxon>Ascaridoidea</taxon>
        <taxon>Ascarididae</taxon>
        <taxon>Parascaris</taxon>
    </lineage>
</organism>
<accession>A0A914R480</accession>
<proteinExistence type="predicted"/>
<feature type="domain" description="Ubiquinol-cytochrome c chaperone" evidence="1">
    <location>
        <begin position="29"/>
        <end position="89"/>
    </location>
</feature>
<sequence length="91" mass="10544">MVLMRLHVSLEAEAYLRLRNGLLATMWLDVDKRLEIIGEEIRQTLTTYSDGFLSEDTVLAGAIWRCLYLQRTCDPIHVSRVILYMRSTVSL</sequence>